<evidence type="ECO:0000313" key="1">
    <source>
        <dbReference type="EMBL" id="EPX59875.1"/>
    </source>
</evidence>
<dbReference type="Gene3D" id="2.60.40.10">
    <property type="entry name" value="Immunoglobulins"/>
    <property type="match status" value="1"/>
</dbReference>
<reference evidence="1" key="1">
    <citation type="submission" date="2013-05" db="EMBL/GenBank/DDBJ databases">
        <title>Genome assembly of Cystobacter fuscus DSM 2262.</title>
        <authorList>
            <person name="Sharma G."/>
            <person name="Khatri I."/>
            <person name="Kaur C."/>
            <person name="Mayilraj S."/>
            <person name="Subramanian S."/>
        </authorList>
    </citation>
    <scope>NUCLEOTIDE SEQUENCE [LARGE SCALE GENOMIC DNA]</scope>
    <source>
        <strain evidence="1">DSM 2262</strain>
    </source>
</reference>
<keyword evidence="2" id="KW-1185">Reference proteome</keyword>
<evidence type="ECO:0000313" key="2">
    <source>
        <dbReference type="Proteomes" id="UP000011682"/>
    </source>
</evidence>
<dbReference type="Proteomes" id="UP000011682">
    <property type="component" value="Unassembled WGS sequence"/>
</dbReference>
<dbReference type="EMBL" id="ANAH02000015">
    <property type="protein sequence ID" value="EPX59875.1"/>
    <property type="molecule type" value="Genomic_DNA"/>
</dbReference>
<proteinExistence type="predicted"/>
<gene>
    <name evidence="1" type="ORF">D187_002619</name>
</gene>
<comment type="caution">
    <text evidence="1">The sequence shown here is derived from an EMBL/GenBank/DDBJ whole genome shotgun (WGS) entry which is preliminary data.</text>
</comment>
<name>S9P5X3_CYSF2</name>
<sequence length="199" mass="21171">MLENIAAACTPQTWYILAELGWSGYKYDDTVMGTTKQPDFYFIGGTISPAAIQPGGTTNISFDLHTRCPASSESAVGIYLADANYQLLSFIGAVNIASGAGTSTLPPTAITFSPYMPTGTYHIVLFADEYGSIAESNEDNNVGAFQLDVKGSALVAADSEGGQLEPELQPPFAPKTALYKLGSGAPDNYVRKFDYAPER</sequence>
<dbReference type="AlphaFoldDB" id="S9P5X3"/>
<accession>S9P5X3</accession>
<protein>
    <recommendedName>
        <fullName evidence="3">CARDB domain-containing protein</fullName>
    </recommendedName>
</protein>
<evidence type="ECO:0008006" key="3">
    <source>
        <dbReference type="Google" id="ProtNLM"/>
    </source>
</evidence>
<organism evidence="1 2">
    <name type="scientific">Cystobacter fuscus (strain ATCC 25194 / DSM 2262 / NBRC 100088 / M29)</name>
    <dbReference type="NCBI Taxonomy" id="1242864"/>
    <lineage>
        <taxon>Bacteria</taxon>
        <taxon>Pseudomonadati</taxon>
        <taxon>Myxococcota</taxon>
        <taxon>Myxococcia</taxon>
        <taxon>Myxococcales</taxon>
        <taxon>Cystobacterineae</taxon>
        <taxon>Archangiaceae</taxon>
        <taxon>Cystobacter</taxon>
    </lineage>
</organism>
<dbReference type="eggNOG" id="COG1572">
    <property type="taxonomic scope" value="Bacteria"/>
</dbReference>
<dbReference type="InterPro" id="IPR013783">
    <property type="entry name" value="Ig-like_fold"/>
</dbReference>